<dbReference type="Pfam" id="PF04130">
    <property type="entry name" value="GCP_C_terminal"/>
    <property type="match status" value="1"/>
</dbReference>
<keyword evidence="4 5" id="KW-0206">Cytoskeleton</keyword>
<dbReference type="GO" id="GO:0000930">
    <property type="term" value="C:gamma-tubulin complex"/>
    <property type="evidence" value="ECO:0007669"/>
    <property type="project" value="UniProtKB-ARBA"/>
</dbReference>
<evidence type="ECO:0000256" key="3">
    <source>
        <dbReference type="ARBA" id="ARBA00022701"/>
    </source>
</evidence>
<evidence type="ECO:0000313" key="9">
    <source>
        <dbReference type="Proteomes" id="UP000383932"/>
    </source>
</evidence>
<feature type="compositionally biased region" description="Basic and acidic residues" evidence="6">
    <location>
        <begin position="459"/>
        <end position="468"/>
    </location>
</feature>
<evidence type="ECO:0000256" key="6">
    <source>
        <dbReference type="SAM" id="MobiDB-lite"/>
    </source>
</evidence>
<evidence type="ECO:0000256" key="4">
    <source>
        <dbReference type="ARBA" id="ARBA00023212"/>
    </source>
</evidence>
<dbReference type="PANTHER" id="PTHR19302">
    <property type="entry name" value="GAMMA TUBULIN COMPLEX PROTEIN"/>
    <property type="match status" value="1"/>
</dbReference>
<gene>
    <name evidence="8" type="ORF">CTheo_533</name>
</gene>
<comment type="subcellular location">
    <subcellularLocation>
        <location evidence="5">Cytoplasm</location>
        <location evidence="5">Cytoskeleton</location>
        <location evidence="5">Microtubule organizing center</location>
    </subcellularLocation>
</comment>
<sequence length="1017" mass="111763">MGSHLVRPGYDGVDMLLDNNTPTLRPAMFAIDVATLNRQRFTVPPLEPISWSAEPGPSLRPKPPAADARDADTDSDQTASSHSEDQEPPDIWTTKSNPGVAQNSTYSWDIPIGGPPSRSAFLSEQSARVFVAARFHVQPRLALTSDASRRYISPSDLLSSLRTTLLGGASLLFGWNEETAKFGVRSDGSAQLGEAVLVLGELSEETTSSLVEPFLAIGALLRRLEGTILELRKPTTIPASRALAYSLQSIIVLIQSDLTCRLPETLTMASLARLSTSFTDLRSELDALATLCFRPLHELPPFMELPDAQTELLDHMFSALDHSISYSTPYRTSVMLAYLLVTSSQDFNNSLAATIGLVLQSSRPIKSLVSGDKIDLPSFFSPRSKLVLESAARALDVLRRADPEHPLCRKDWGWKGPDWGWTDKDLHNVDALVQKHISTVRKELQAWYDLNGPIESDSDSSRSARSEAAEPPTLDTPLNQAQTVAAAGSSRVYKPELAAFSVFDQPPGSHIAAPAEGGSAAQFIAKGLITLPLSAPTLPLLIDTTLLALPLAHAHLVSAALFRVFTARLAFKTHLKVLRGFLLGDDPVFWSRLRGALFEESGVSNVSAAVGRGIRAGVRVRLGIVDPGRDQIADDRAEKEGRSREWGVGLAVGLSDRGGAGTWPPGGAEFGLRLRHVIDDALEVGWGTVPASESDDEASKASRGKDPEWLVLKETSWRLGFILRDLEEESAEGRARWLNPNAIEALDFLCLDYKPPDPIDAIVTPDIRHKMHRVFTFLLRLLRVETVTRMLFNTIFQSTLSNPPVLLLARFKTQSFVSSLIGYVKDVAIGAHWNAFLKMLHEIEREDESKGASILPRDFKKDRITSDIFAVHSYLSNTMDQILEACLLRTRQRNVANVLMECVEAVLVLGRMVGDRCCQHSISSPDYETQEKYFVLNVTKVLQRFDKLYNSLVVGLRSLDLKGVSITAGAELLSADEIQMLRKLEGESEGVYGRMATWLDPNRRCAKSKVPRSDTQA</sequence>
<dbReference type="GO" id="GO:0005816">
    <property type="term" value="C:spindle pole body"/>
    <property type="evidence" value="ECO:0007669"/>
    <property type="project" value="UniProtKB-ARBA"/>
</dbReference>
<proteinExistence type="inferred from homology"/>
<comment type="caution">
    <text evidence="8">The sequence shown here is derived from an EMBL/GenBank/DDBJ whole genome shotgun (WGS) entry which is preliminary data.</text>
</comment>
<evidence type="ECO:0000256" key="5">
    <source>
        <dbReference type="RuleBase" id="RU363050"/>
    </source>
</evidence>
<accession>A0A5N5QXV3</accession>
<evidence type="ECO:0000256" key="2">
    <source>
        <dbReference type="ARBA" id="ARBA00022490"/>
    </source>
</evidence>
<dbReference type="OrthoDB" id="775571at2759"/>
<keyword evidence="3 5" id="KW-0493">Microtubule</keyword>
<dbReference type="GO" id="GO:0043015">
    <property type="term" value="F:gamma-tubulin binding"/>
    <property type="evidence" value="ECO:0007669"/>
    <property type="project" value="InterPro"/>
</dbReference>
<dbReference type="InterPro" id="IPR040457">
    <property type="entry name" value="GCP_C"/>
</dbReference>
<keyword evidence="2 5" id="KW-0963">Cytoplasm</keyword>
<feature type="region of interest" description="Disordered" evidence="6">
    <location>
        <begin position="455"/>
        <end position="478"/>
    </location>
</feature>
<dbReference type="PANTHER" id="PTHR19302:SF70">
    <property type="entry name" value="GAMMA-TUBULIN COMPLEX COMPONENT 6"/>
    <property type="match status" value="1"/>
</dbReference>
<feature type="region of interest" description="Disordered" evidence="6">
    <location>
        <begin position="47"/>
        <end position="99"/>
    </location>
</feature>
<dbReference type="GO" id="GO:0005874">
    <property type="term" value="C:microtubule"/>
    <property type="evidence" value="ECO:0007669"/>
    <property type="project" value="UniProtKB-KW"/>
</dbReference>
<dbReference type="AlphaFoldDB" id="A0A5N5QXV3"/>
<dbReference type="GO" id="GO:0000278">
    <property type="term" value="P:mitotic cell cycle"/>
    <property type="evidence" value="ECO:0007669"/>
    <property type="project" value="TreeGrafter"/>
</dbReference>
<dbReference type="InterPro" id="IPR042241">
    <property type="entry name" value="GCP_C_sf"/>
</dbReference>
<dbReference type="GO" id="GO:0000922">
    <property type="term" value="C:spindle pole"/>
    <property type="evidence" value="ECO:0007669"/>
    <property type="project" value="InterPro"/>
</dbReference>
<keyword evidence="9" id="KW-1185">Reference proteome</keyword>
<dbReference type="GO" id="GO:0031122">
    <property type="term" value="P:cytoplasmic microtubule organization"/>
    <property type="evidence" value="ECO:0007669"/>
    <property type="project" value="TreeGrafter"/>
</dbReference>
<evidence type="ECO:0000256" key="1">
    <source>
        <dbReference type="ARBA" id="ARBA00010337"/>
    </source>
</evidence>
<dbReference type="GO" id="GO:0007020">
    <property type="term" value="P:microtubule nucleation"/>
    <property type="evidence" value="ECO:0007669"/>
    <property type="project" value="InterPro"/>
</dbReference>
<comment type="similarity">
    <text evidence="1 5">Belongs to the TUBGCP family.</text>
</comment>
<feature type="domain" description="Gamma tubulin complex component C-terminal" evidence="7">
    <location>
        <begin position="573"/>
        <end position="959"/>
    </location>
</feature>
<dbReference type="Gene3D" id="1.20.120.1900">
    <property type="entry name" value="Gamma-tubulin complex, C-terminal domain"/>
    <property type="match status" value="1"/>
</dbReference>
<organism evidence="8 9">
    <name type="scientific">Ceratobasidium theobromae</name>
    <dbReference type="NCBI Taxonomy" id="1582974"/>
    <lineage>
        <taxon>Eukaryota</taxon>
        <taxon>Fungi</taxon>
        <taxon>Dikarya</taxon>
        <taxon>Basidiomycota</taxon>
        <taxon>Agaricomycotina</taxon>
        <taxon>Agaricomycetes</taxon>
        <taxon>Cantharellales</taxon>
        <taxon>Ceratobasidiaceae</taxon>
        <taxon>Ceratobasidium</taxon>
    </lineage>
</organism>
<dbReference type="InterPro" id="IPR007259">
    <property type="entry name" value="GCP"/>
</dbReference>
<evidence type="ECO:0000313" key="8">
    <source>
        <dbReference type="EMBL" id="KAB5596016.1"/>
    </source>
</evidence>
<protein>
    <recommendedName>
        <fullName evidence="5">Spindle pole body component</fullName>
    </recommendedName>
</protein>
<dbReference type="GO" id="GO:0051011">
    <property type="term" value="F:microtubule minus-end binding"/>
    <property type="evidence" value="ECO:0007669"/>
    <property type="project" value="TreeGrafter"/>
</dbReference>
<dbReference type="GO" id="GO:0051321">
    <property type="term" value="P:meiotic cell cycle"/>
    <property type="evidence" value="ECO:0007669"/>
    <property type="project" value="TreeGrafter"/>
</dbReference>
<dbReference type="EMBL" id="SSOP01000004">
    <property type="protein sequence ID" value="KAB5596016.1"/>
    <property type="molecule type" value="Genomic_DNA"/>
</dbReference>
<name>A0A5N5QXV3_9AGAM</name>
<dbReference type="Proteomes" id="UP000383932">
    <property type="component" value="Unassembled WGS sequence"/>
</dbReference>
<reference evidence="8 9" key="1">
    <citation type="journal article" date="2019" name="Fungal Biol. Biotechnol.">
        <title>Draft genome sequence of fastidious pathogen Ceratobasidium theobromae, which causes vascular-streak dieback in Theobroma cacao.</title>
        <authorList>
            <person name="Ali S.S."/>
            <person name="Asman A."/>
            <person name="Shao J."/>
            <person name="Firmansyah A.P."/>
            <person name="Susilo A.W."/>
            <person name="Rosmana A."/>
            <person name="McMahon P."/>
            <person name="Junaid M."/>
            <person name="Guest D."/>
            <person name="Kheng T.Y."/>
            <person name="Meinhardt L.W."/>
            <person name="Bailey B.A."/>
        </authorList>
    </citation>
    <scope>NUCLEOTIDE SEQUENCE [LARGE SCALE GENOMIC DNA]</scope>
    <source>
        <strain evidence="8 9">CT2</strain>
    </source>
</reference>
<evidence type="ECO:0000259" key="7">
    <source>
        <dbReference type="Pfam" id="PF04130"/>
    </source>
</evidence>
<dbReference type="GO" id="GO:0051225">
    <property type="term" value="P:spindle assembly"/>
    <property type="evidence" value="ECO:0007669"/>
    <property type="project" value="TreeGrafter"/>
</dbReference>